<proteinExistence type="predicted"/>
<name>A0ACB9RNA9_9MYRT</name>
<dbReference type="Proteomes" id="UP001057402">
    <property type="component" value="Chromosome 3"/>
</dbReference>
<evidence type="ECO:0000313" key="1">
    <source>
        <dbReference type="EMBL" id="KAI4380488.1"/>
    </source>
</evidence>
<gene>
    <name evidence="1" type="ORF">MLD38_006673</name>
</gene>
<evidence type="ECO:0000313" key="2">
    <source>
        <dbReference type="Proteomes" id="UP001057402"/>
    </source>
</evidence>
<comment type="caution">
    <text evidence="1">The sequence shown here is derived from an EMBL/GenBank/DDBJ whole genome shotgun (WGS) entry which is preliminary data.</text>
</comment>
<dbReference type="EMBL" id="CM042882">
    <property type="protein sequence ID" value="KAI4380488.1"/>
    <property type="molecule type" value="Genomic_DNA"/>
</dbReference>
<sequence>MERRVVIVGAGISGLLACKCAVEKGFDPLVFEAGSRVGGIWVSTPESTRLQNVKAGYRFSDLDWPDSVREERPPSTQVLEYIDSYVERFGLLPYVRFNSRVTSIDYVGESEEEVEGWDQWGGTGSAFGSIGKWHVHVRDENNNAVKEYRAEFVILCLGRFSGIANIPDLPPDRCSKVFGGRVVHSMEYSAMENASALEMIKGKRVTIVGSLKSALDIAVECANVNGVELPCTMIQRTPHWLMPRDCLLGKYIGYLYFNRFSELLIHKPGENTMLSLVAMVLSPLRWTISKLSEIYLRWTLPLRKYQMIPPHSFYEDLSSCQIGILPEGFYNRVKEGSIILRRARSFGFNREGVITDEGAGHFPSDVVILATGFRGDQKLQQIFRSPHFQKHFVGSTTAPLPLYRQMIHPRIPQLAVIGYAEGIANLPSFEIRCRWLAQFLDRKFQLPAVKDMEEDVSRWQQHMNRYAGRNSWRSCVVTSNIWYNDQLCKDMGCNPRRKKGFWAEWFQPYGPMDYAAIYRSGFKGSRCNKSHSSKDKFRDLTLTAGKDGAVRVSCLSCSRSPLVLFLYERGWCQHFNRSGIPGPDKEFLLLSLRFLMLSCSKMAQEYFKPAEGGFLVDVSCESGLFTRKFAKSGNYSGVIALDFSKNILSQSYDLIEQDETILTGNLSLVRADVARLPFSSGAVDAVHAGAAIHCCPSPSTAAKINFCFLFLCSRRVFLGTTFLCYSQSTPSVFRLVRSRILQNFNFGYLTAEEIEDLCTSCSLTNYRAKSSSPSQCSPLRSLRLDIGSLPVFM</sequence>
<accession>A0ACB9RNA9</accession>
<keyword evidence="2" id="KW-1185">Reference proteome</keyword>
<protein>
    <submittedName>
        <fullName evidence="1">Uncharacterized protein</fullName>
    </submittedName>
</protein>
<organism evidence="1 2">
    <name type="scientific">Melastoma candidum</name>
    <dbReference type="NCBI Taxonomy" id="119954"/>
    <lineage>
        <taxon>Eukaryota</taxon>
        <taxon>Viridiplantae</taxon>
        <taxon>Streptophyta</taxon>
        <taxon>Embryophyta</taxon>
        <taxon>Tracheophyta</taxon>
        <taxon>Spermatophyta</taxon>
        <taxon>Magnoliopsida</taxon>
        <taxon>eudicotyledons</taxon>
        <taxon>Gunneridae</taxon>
        <taxon>Pentapetalae</taxon>
        <taxon>rosids</taxon>
        <taxon>malvids</taxon>
        <taxon>Myrtales</taxon>
        <taxon>Melastomataceae</taxon>
        <taxon>Melastomatoideae</taxon>
        <taxon>Melastomateae</taxon>
        <taxon>Melastoma</taxon>
    </lineage>
</organism>
<reference evidence="2" key="1">
    <citation type="journal article" date="2023" name="Front. Plant Sci.">
        <title>Chromosomal-level genome assembly of Melastoma candidum provides insights into trichome evolution.</title>
        <authorList>
            <person name="Zhong Y."/>
            <person name="Wu W."/>
            <person name="Sun C."/>
            <person name="Zou P."/>
            <person name="Liu Y."/>
            <person name="Dai S."/>
            <person name="Zhou R."/>
        </authorList>
    </citation>
    <scope>NUCLEOTIDE SEQUENCE [LARGE SCALE GENOMIC DNA]</scope>
</reference>